<evidence type="ECO:0000313" key="3">
    <source>
        <dbReference type="Proteomes" id="UP000785679"/>
    </source>
</evidence>
<keyword evidence="3" id="KW-1185">Reference proteome</keyword>
<reference evidence="2" key="1">
    <citation type="submission" date="2019-06" db="EMBL/GenBank/DDBJ databases">
        <authorList>
            <person name="Zheng W."/>
        </authorList>
    </citation>
    <scope>NUCLEOTIDE SEQUENCE</scope>
    <source>
        <strain evidence="2">QDHG01</strain>
    </source>
</reference>
<dbReference type="EMBL" id="RRYP01017556">
    <property type="protein sequence ID" value="TNV74062.1"/>
    <property type="molecule type" value="Genomic_DNA"/>
</dbReference>
<proteinExistence type="predicted"/>
<dbReference type="AlphaFoldDB" id="A0A8J8NF13"/>
<keyword evidence="1" id="KW-0472">Membrane</keyword>
<keyword evidence="1" id="KW-0812">Transmembrane</keyword>
<dbReference type="OrthoDB" id="10394705at2759"/>
<comment type="caution">
    <text evidence="2">The sequence shown here is derived from an EMBL/GenBank/DDBJ whole genome shotgun (WGS) entry which is preliminary data.</text>
</comment>
<keyword evidence="1" id="KW-1133">Transmembrane helix</keyword>
<accession>A0A8J8NF13</accession>
<sequence>MAGNRFRYVDYWHFKHLNQDQESAKAADEIIANPESHLLSQAALWEAEGGAAGFVGQLGVTALGLTLLFAARPQLLTYLKYSQLRASEWTLLGGTAFVGYRLGYTLSVSALGDSKKVNNHWLAYFYQKQLNRFEGRQILTKAPKSY</sequence>
<gene>
    <name evidence="2" type="ORF">FGO68_gene9240</name>
</gene>
<dbReference type="Proteomes" id="UP000785679">
    <property type="component" value="Unassembled WGS sequence"/>
</dbReference>
<organism evidence="2 3">
    <name type="scientific">Halteria grandinella</name>
    <dbReference type="NCBI Taxonomy" id="5974"/>
    <lineage>
        <taxon>Eukaryota</taxon>
        <taxon>Sar</taxon>
        <taxon>Alveolata</taxon>
        <taxon>Ciliophora</taxon>
        <taxon>Intramacronucleata</taxon>
        <taxon>Spirotrichea</taxon>
        <taxon>Stichotrichia</taxon>
        <taxon>Sporadotrichida</taxon>
        <taxon>Halteriidae</taxon>
        <taxon>Halteria</taxon>
    </lineage>
</organism>
<name>A0A8J8NF13_HALGN</name>
<evidence type="ECO:0000256" key="1">
    <source>
        <dbReference type="SAM" id="Phobius"/>
    </source>
</evidence>
<feature type="transmembrane region" description="Helical" evidence="1">
    <location>
        <begin position="51"/>
        <end position="71"/>
    </location>
</feature>
<protein>
    <submittedName>
        <fullName evidence="2">Uncharacterized protein</fullName>
    </submittedName>
</protein>
<evidence type="ECO:0000313" key="2">
    <source>
        <dbReference type="EMBL" id="TNV74062.1"/>
    </source>
</evidence>